<dbReference type="EMBL" id="UGOG01000001">
    <property type="protein sequence ID" value="STX61307.1"/>
    <property type="molecule type" value="Genomic_DNA"/>
</dbReference>
<reference evidence="1 3" key="1">
    <citation type="submission" date="2015-11" db="EMBL/GenBank/DDBJ databases">
        <title>Genomic analysis of 38 Legionella species identifies large and diverse effector repertoires.</title>
        <authorList>
            <person name="Burstein D."/>
            <person name="Amaro F."/>
            <person name="Zusman T."/>
            <person name="Lifshitz Z."/>
            <person name="Cohen O."/>
            <person name="Gilbert J.A."/>
            <person name="Pupko T."/>
            <person name="Shuman H.A."/>
            <person name="Segal G."/>
        </authorList>
    </citation>
    <scope>NUCLEOTIDE SEQUENCE [LARGE SCALE GENOMIC DNA]</scope>
    <source>
        <strain evidence="1 3">ATCC 43877</strain>
    </source>
</reference>
<keyword evidence="3" id="KW-1185">Reference proteome</keyword>
<dbReference type="EMBL" id="LNYN01000019">
    <property type="protein sequence ID" value="KTD34701.1"/>
    <property type="molecule type" value="Genomic_DNA"/>
</dbReference>
<evidence type="ECO:0000313" key="2">
    <source>
        <dbReference type="EMBL" id="STX61307.1"/>
    </source>
</evidence>
<dbReference type="Proteomes" id="UP000054985">
    <property type="component" value="Unassembled WGS sequence"/>
</dbReference>
<dbReference type="RefSeq" id="WP_028385391.1">
    <property type="nucleotide sequence ID" value="NZ_CAAAJG010000004.1"/>
</dbReference>
<organism evidence="2 4">
    <name type="scientific">Legionella moravica</name>
    <dbReference type="NCBI Taxonomy" id="39962"/>
    <lineage>
        <taxon>Bacteria</taxon>
        <taxon>Pseudomonadati</taxon>
        <taxon>Pseudomonadota</taxon>
        <taxon>Gammaproteobacteria</taxon>
        <taxon>Legionellales</taxon>
        <taxon>Legionellaceae</taxon>
        <taxon>Legionella</taxon>
    </lineage>
</organism>
<evidence type="ECO:0000313" key="4">
    <source>
        <dbReference type="Proteomes" id="UP000254040"/>
    </source>
</evidence>
<evidence type="ECO:0000313" key="1">
    <source>
        <dbReference type="EMBL" id="KTD34701.1"/>
    </source>
</evidence>
<dbReference type="STRING" id="39962.Lmor_1234"/>
<reference evidence="2 4" key="2">
    <citation type="submission" date="2018-06" db="EMBL/GenBank/DDBJ databases">
        <authorList>
            <consortium name="Pathogen Informatics"/>
            <person name="Doyle S."/>
        </authorList>
    </citation>
    <scope>NUCLEOTIDE SEQUENCE [LARGE SCALE GENOMIC DNA]</scope>
    <source>
        <strain evidence="2 4">NCTC12239</strain>
    </source>
</reference>
<name>A0A378JTG5_9GAMM</name>
<proteinExistence type="predicted"/>
<dbReference type="OrthoDB" id="5653179at2"/>
<evidence type="ECO:0000313" key="3">
    <source>
        <dbReference type="Proteomes" id="UP000054985"/>
    </source>
</evidence>
<sequence>MFSKKQKSDFTSQDFHKILQNFTAQEELVSRQLKDGSMSKIQAQSELQRLSSLKSSYRDNMQAALEEEQRSSYSPK</sequence>
<dbReference type="AlphaFoldDB" id="A0A378JTG5"/>
<dbReference type="Proteomes" id="UP000254040">
    <property type="component" value="Unassembled WGS sequence"/>
</dbReference>
<accession>A0A378JTG5</accession>
<gene>
    <name evidence="1" type="ORF">Lmor_1234</name>
    <name evidence="2" type="ORF">NCTC12239_00213</name>
</gene>
<protein>
    <submittedName>
        <fullName evidence="2">Uncharacterized protein</fullName>
    </submittedName>
</protein>